<gene>
    <name evidence="1" type="ORF">SCLCIDRAFT_1219387</name>
</gene>
<sequence length="56" mass="6284">MFDDPSAEYFLPCSVRSLKGKMYADKVRLRLTECAPGRSLTRNTSVMAMDPIVPMS</sequence>
<proteinExistence type="predicted"/>
<organism evidence="1 2">
    <name type="scientific">Scleroderma citrinum Foug A</name>
    <dbReference type="NCBI Taxonomy" id="1036808"/>
    <lineage>
        <taxon>Eukaryota</taxon>
        <taxon>Fungi</taxon>
        <taxon>Dikarya</taxon>
        <taxon>Basidiomycota</taxon>
        <taxon>Agaricomycotina</taxon>
        <taxon>Agaricomycetes</taxon>
        <taxon>Agaricomycetidae</taxon>
        <taxon>Boletales</taxon>
        <taxon>Sclerodermatineae</taxon>
        <taxon>Sclerodermataceae</taxon>
        <taxon>Scleroderma</taxon>
    </lineage>
</organism>
<evidence type="ECO:0000313" key="2">
    <source>
        <dbReference type="Proteomes" id="UP000053989"/>
    </source>
</evidence>
<dbReference type="HOGENOM" id="CLU_3015560_0_0_1"/>
<keyword evidence="2" id="KW-1185">Reference proteome</keyword>
<reference evidence="2" key="2">
    <citation type="submission" date="2015-01" db="EMBL/GenBank/DDBJ databases">
        <title>Evolutionary Origins and Diversification of the Mycorrhizal Mutualists.</title>
        <authorList>
            <consortium name="DOE Joint Genome Institute"/>
            <consortium name="Mycorrhizal Genomics Consortium"/>
            <person name="Kohler A."/>
            <person name="Kuo A."/>
            <person name="Nagy L.G."/>
            <person name="Floudas D."/>
            <person name="Copeland A."/>
            <person name="Barry K.W."/>
            <person name="Cichocki N."/>
            <person name="Veneault-Fourrey C."/>
            <person name="LaButti K."/>
            <person name="Lindquist E.A."/>
            <person name="Lipzen A."/>
            <person name="Lundell T."/>
            <person name="Morin E."/>
            <person name="Murat C."/>
            <person name="Riley R."/>
            <person name="Ohm R."/>
            <person name="Sun H."/>
            <person name="Tunlid A."/>
            <person name="Henrissat B."/>
            <person name="Grigoriev I.V."/>
            <person name="Hibbett D.S."/>
            <person name="Martin F."/>
        </authorList>
    </citation>
    <scope>NUCLEOTIDE SEQUENCE [LARGE SCALE GENOMIC DNA]</scope>
    <source>
        <strain evidence="2">Foug A</strain>
    </source>
</reference>
<dbReference type="AlphaFoldDB" id="A0A0C3D9Z2"/>
<accession>A0A0C3D9Z2</accession>
<dbReference type="EMBL" id="KN822099">
    <property type="protein sequence ID" value="KIM57545.1"/>
    <property type="molecule type" value="Genomic_DNA"/>
</dbReference>
<protein>
    <submittedName>
        <fullName evidence="1">Uncharacterized protein</fullName>
    </submittedName>
</protein>
<dbReference type="Proteomes" id="UP000053989">
    <property type="component" value="Unassembled WGS sequence"/>
</dbReference>
<dbReference type="InParanoid" id="A0A0C3D9Z2"/>
<reference evidence="1 2" key="1">
    <citation type="submission" date="2014-04" db="EMBL/GenBank/DDBJ databases">
        <authorList>
            <consortium name="DOE Joint Genome Institute"/>
            <person name="Kuo A."/>
            <person name="Kohler A."/>
            <person name="Nagy L.G."/>
            <person name="Floudas D."/>
            <person name="Copeland A."/>
            <person name="Barry K.W."/>
            <person name="Cichocki N."/>
            <person name="Veneault-Fourrey C."/>
            <person name="LaButti K."/>
            <person name="Lindquist E.A."/>
            <person name="Lipzen A."/>
            <person name="Lundell T."/>
            <person name="Morin E."/>
            <person name="Murat C."/>
            <person name="Sun H."/>
            <person name="Tunlid A."/>
            <person name="Henrissat B."/>
            <person name="Grigoriev I.V."/>
            <person name="Hibbett D.S."/>
            <person name="Martin F."/>
            <person name="Nordberg H.P."/>
            <person name="Cantor M.N."/>
            <person name="Hua S.X."/>
        </authorList>
    </citation>
    <scope>NUCLEOTIDE SEQUENCE [LARGE SCALE GENOMIC DNA]</scope>
    <source>
        <strain evidence="1 2">Foug A</strain>
    </source>
</reference>
<evidence type="ECO:0000313" key="1">
    <source>
        <dbReference type="EMBL" id="KIM57545.1"/>
    </source>
</evidence>
<name>A0A0C3D9Z2_9AGAM</name>